<keyword evidence="5 9" id="KW-1278">Translocase</keyword>
<dbReference type="EC" id="7.1.3.1" evidence="9"/>
<feature type="transmembrane region" description="Helical" evidence="9">
    <location>
        <begin position="258"/>
        <end position="281"/>
    </location>
</feature>
<evidence type="ECO:0000256" key="4">
    <source>
        <dbReference type="ARBA" id="ARBA00022842"/>
    </source>
</evidence>
<dbReference type="NCBIfam" id="NF001960">
    <property type="entry name" value="PRK00733.3-5"/>
    <property type="match status" value="1"/>
</dbReference>
<keyword evidence="9" id="KW-0375">Hydrogen ion transport</keyword>
<evidence type="ECO:0000256" key="2">
    <source>
        <dbReference type="ARBA" id="ARBA00022448"/>
    </source>
</evidence>
<keyword evidence="2 9" id="KW-0813">Transport</keyword>
<evidence type="ECO:0000313" key="10">
    <source>
        <dbReference type="EMBL" id="MBW4331093.1"/>
    </source>
</evidence>
<feature type="transmembrane region" description="Helical" evidence="9">
    <location>
        <begin position="540"/>
        <end position="558"/>
    </location>
</feature>
<sequence length="731" mass="74734">MTIIYSAIVCALIAVVYGVITSFQVLRRSPGEERMRDIAAAIQEGAAAYLGRQYRTIAIVGVVVAAVLLLTLGWLSMIGFALGAILSGVAGYVGMNISVRANVRTAQAARDSLQGGLTVAFRSGAVTGMLVAGLGLLSIAVFFWYLTGPAGHAPNDREIIEALTALAFGASLISIFARLGGGIFTKAADVGADLVGKVEAGIPEDDPRNPATIADNVGDNVGDCAGMAADLFETYVVTLGLTMVSIALLVQASEAELLTLMGLPLIVGGVCILTSILGTYMVRLGAKQSIMGALYKGFWTAAIVAVPAIWFVTRWALGDMDAVIGGAGFLDGSDPMTIDSLRGAATTATTATTAAAGFTGMDLFWCMMIGLGVTGALVWITEYYTGTQYRPVRSIARSSETGHGTNVIQGLAVSLESTALPTIVIVVAVIAAYQLAGIIGIAFAATAMLALAGMVIALDAYGPVTDNAGGIAEMAGLPDDVRARTDALDAVGNTTKAVTKGYAIGSAALAALVLFGAYTTDLDRYSNALGLTGAVDFSLSNPYIIVGLLLGALLPYLFGAFGMTAVGRAAGSVVEDVRAQFSGDAGIMAGTSRPDYARTVDIVTRAAIREMIVPSLLPVLSPLVVFFLIAAVAGRANGFATLGAMLLGVIVSGLFVAISMTSGGGAWDNAKKYIEDGNYGGKGSEAHKAAVTGDTVGDPYKDTAGPAVNPMIKITNIVALLLLAALAGGTV</sequence>
<feature type="transmembrane region" description="Helical" evidence="9">
    <location>
        <begin position="57"/>
        <end position="75"/>
    </location>
</feature>
<comment type="similarity">
    <text evidence="9">Belongs to the H(+)-translocating pyrophosphatase (TC 3.A.10) family. K(+)-insensitive subfamily.</text>
</comment>
<feature type="transmembrane region" description="Helical" evidence="9">
    <location>
        <begin position="502"/>
        <end position="520"/>
    </location>
</feature>
<keyword evidence="4 9" id="KW-0460">Magnesium</keyword>
<evidence type="ECO:0000256" key="7">
    <source>
        <dbReference type="ARBA" id="ARBA00023065"/>
    </source>
</evidence>
<feature type="transmembrane region" description="Helical" evidence="9">
    <location>
        <begin position="6"/>
        <end position="26"/>
    </location>
</feature>
<feature type="transmembrane region" description="Helical" evidence="9">
    <location>
        <begin position="438"/>
        <end position="458"/>
    </location>
</feature>
<comment type="caution">
    <text evidence="9">Lacks conserved residue(s) required for the propagation of feature annotation.</text>
</comment>
<dbReference type="HAMAP" id="MF_01129">
    <property type="entry name" value="PPase_energized_pump"/>
    <property type="match status" value="1"/>
</dbReference>
<evidence type="ECO:0000256" key="9">
    <source>
        <dbReference type="HAMAP-Rule" id="MF_01129"/>
    </source>
</evidence>
<keyword evidence="7 9" id="KW-0406">Ion transport</keyword>
<comment type="catalytic activity">
    <reaction evidence="9">
        <text>diphosphate + H2O + H(+)(in) = 2 phosphate + 2 H(+)(out)</text>
        <dbReference type="Rhea" id="RHEA:13973"/>
        <dbReference type="ChEBI" id="CHEBI:15377"/>
        <dbReference type="ChEBI" id="CHEBI:15378"/>
        <dbReference type="ChEBI" id="CHEBI:33019"/>
        <dbReference type="ChEBI" id="CHEBI:43474"/>
        <dbReference type="EC" id="7.1.3.1"/>
    </reaction>
</comment>
<keyword evidence="9" id="KW-1003">Cell membrane</keyword>
<feature type="transmembrane region" description="Helical" evidence="9">
    <location>
        <begin position="407"/>
        <end position="432"/>
    </location>
</feature>
<keyword evidence="6 9" id="KW-1133">Transmembrane helix</keyword>
<comment type="cofactor">
    <cofactor evidence="9">
        <name>Mg(2+)</name>
        <dbReference type="ChEBI" id="CHEBI:18420"/>
    </cofactor>
</comment>
<feature type="transmembrane region" description="Helical" evidence="9">
    <location>
        <begin position="612"/>
        <end position="633"/>
    </location>
</feature>
<dbReference type="Pfam" id="PF03030">
    <property type="entry name" value="H_PPase"/>
    <property type="match status" value="1"/>
</dbReference>
<dbReference type="PANTHER" id="PTHR31998">
    <property type="entry name" value="K(+)-INSENSITIVE PYROPHOSPHATE-ENERGIZED PROTON PUMP"/>
    <property type="match status" value="1"/>
</dbReference>
<feature type="transmembrane region" description="Helical" evidence="9">
    <location>
        <begin position="639"/>
        <end position="658"/>
    </location>
</feature>
<evidence type="ECO:0000313" key="11">
    <source>
        <dbReference type="Proteomes" id="UP001197214"/>
    </source>
</evidence>
<dbReference type="Proteomes" id="UP001197214">
    <property type="component" value="Unassembled WGS sequence"/>
</dbReference>
<comment type="caution">
    <text evidence="10">The sequence shown here is derived from an EMBL/GenBank/DDBJ whole genome shotgun (WGS) entry which is preliminary data.</text>
</comment>
<evidence type="ECO:0000256" key="1">
    <source>
        <dbReference type="ARBA" id="ARBA00004127"/>
    </source>
</evidence>
<name>A0ABS6XMT4_9SPHN</name>
<feature type="transmembrane region" description="Helical" evidence="9">
    <location>
        <begin position="293"/>
        <end position="312"/>
    </location>
</feature>
<dbReference type="PIRSF" id="PIRSF001265">
    <property type="entry name" value="H+-PPase"/>
    <property type="match status" value="1"/>
</dbReference>
<dbReference type="EMBL" id="JAHWZX010000007">
    <property type="protein sequence ID" value="MBW4331093.1"/>
    <property type="molecule type" value="Genomic_DNA"/>
</dbReference>
<dbReference type="NCBIfam" id="NF001951">
    <property type="entry name" value="PRK00733.1-2"/>
    <property type="match status" value="1"/>
</dbReference>
<feature type="transmembrane region" description="Helical" evidence="9">
    <location>
        <begin position="81"/>
        <end position="103"/>
    </location>
</feature>
<gene>
    <name evidence="9" type="primary">hppA</name>
    <name evidence="10" type="ORF">KY084_09435</name>
</gene>
<feature type="transmembrane region" description="Helical" evidence="9">
    <location>
        <begin position="235"/>
        <end position="252"/>
    </location>
</feature>
<organism evidence="10 11">
    <name type="scientific">Stakelama flava</name>
    <dbReference type="NCBI Taxonomy" id="2860338"/>
    <lineage>
        <taxon>Bacteria</taxon>
        <taxon>Pseudomonadati</taxon>
        <taxon>Pseudomonadota</taxon>
        <taxon>Alphaproteobacteria</taxon>
        <taxon>Sphingomonadales</taxon>
        <taxon>Sphingomonadaceae</taxon>
        <taxon>Stakelama</taxon>
    </lineage>
</organism>
<dbReference type="RefSeq" id="WP_219238202.1">
    <property type="nucleotide sequence ID" value="NZ_JAHWZX010000007.1"/>
</dbReference>
<dbReference type="InterPro" id="IPR004131">
    <property type="entry name" value="PPase-energised_H-pump"/>
</dbReference>
<comment type="subcellular location">
    <subcellularLocation>
        <location evidence="9">Cell membrane</location>
        <topology evidence="9">Multi-pass membrane protein</topology>
    </subcellularLocation>
    <subcellularLocation>
        <location evidence="1">Endomembrane system</location>
        <topology evidence="1">Multi-pass membrane protein</topology>
    </subcellularLocation>
</comment>
<feature type="transmembrane region" description="Helical" evidence="9">
    <location>
        <begin position="159"/>
        <end position="177"/>
    </location>
</feature>
<comment type="function">
    <text evidence="9">Proton pump that utilizes the energy of pyrophosphate hydrolysis as the driving force for proton movement across the membrane. Generates a proton motive force.</text>
</comment>
<keyword evidence="11" id="KW-1185">Reference proteome</keyword>
<proteinExistence type="inferred from homology"/>
<comment type="subunit">
    <text evidence="9">Homodimer.</text>
</comment>
<keyword evidence="3 9" id="KW-0812">Transmembrane</keyword>
<keyword evidence="10" id="KW-0378">Hydrolase</keyword>
<protein>
    <recommendedName>
        <fullName evidence="9">K(+)-insensitive pyrophosphate-energized proton pump</fullName>
        <ecNumber evidence="9">7.1.3.1</ecNumber>
    </recommendedName>
    <alternativeName>
        <fullName evidence="9">Membrane-bound proton-translocating pyrophosphatase</fullName>
    </alternativeName>
    <alternativeName>
        <fullName evidence="9">Pyrophosphate-energized inorganic pyrophosphatase</fullName>
        <shortName evidence="9">H(+)-PPase</shortName>
    </alternativeName>
</protein>
<evidence type="ECO:0000256" key="5">
    <source>
        <dbReference type="ARBA" id="ARBA00022967"/>
    </source>
</evidence>
<dbReference type="GO" id="GO:0004427">
    <property type="term" value="F:inorganic diphosphate phosphatase activity"/>
    <property type="evidence" value="ECO:0007669"/>
    <property type="project" value="UniProtKB-EC"/>
</dbReference>
<accession>A0ABS6XMT4</accession>
<feature type="transmembrane region" description="Helical" evidence="9">
    <location>
        <begin position="124"/>
        <end position="147"/>
    </location>
</feature>
<feature type="transmembrane region" description="Helical" evidence="9">
    <location>
        <begin position="363"/>
        <end position="386"/>
    </location>
</feature>
<evidence type="ECO:0000256" key="8">
    <source>
        <dbReference type="ARBA" id="ARBA00023136"/>
    </source>
</evidence>
<evidence type="ECO:0000256" key="3">
    <source>
        <dbReference type="ARBA" id="ARBA00022692"/>
    </source>
</evidence>
<evidence type="ECO:0000256" key="6">
    <source>
        <dbReference type="ARBA" id="ARBA00022989"/>
    </source>
</evidence>
<feature type="site" description="Determinant of potassium independence" evidence="9">
    <location>
        <position position="496"/>
    </location>
</feature>
<reference evidence="10 11" key="1">
    <citation type="submission" date="2021-07" db="EMBL/GenBank/DDBJ databases">
        <title>Stakelama flava sp. nov., a novel endophytic bacterium isolated from branch of Kandelia candel.</title>
        <authorList>
            <person name="Tuo L."/>
        </authorList>
    </citation>
    <scope>NUCLEOTIDE SEQUENCE [LARGE SCALE GENOMIC DNA]</scope>
    <source>
        <strain evidence="10 11">CBK3Z-3</strain>
    </source>
</reference>
<keyword evidence="8 9" id="KW-0472">Membrane</keyword>